<dbReference type="RefSeq" id="WP_169193423.1">
    <property type="nucleotide sequence ID" value="NZ_CP046391.1"/>
</dbReference>
<keyword evidence="3" id="KW-1185">Reference proteome</keyword>
<dbReference type="KEGG" id="aplt:ANPL_03845"/>
<organism evidence="2 3">
    <name type="scientific">Anaplasma platys</name>
    <dbReference type="NCBI Taxonomy" id="949"/>
    <lineage>
        <taxon>Bacteria</taxon>
        <taxon>Pseudomonadati</taxon>
        <taxon>Pseudomonadota</taxon>
        <taxon>Alphaproteobacteria</taxon>
        <taxon>Rickettsiales</taxon>
        <taxon>Anaplasmataceae</taxon>
        <taxon>Anaplasma</taxon>
    </lineage>
</organism>
<proteinExistence type="predicted"/>
<keyword evidence="1" id="KW-1133">Transmembrane helix</keyword>
<keyword evidence="1" id="KW-0812">Transmembrane</keyword>
<sequence length="481" mass="53440">MGFFGLGYSSAIVALVGDNGAVIINVDNGAVAGKHFVSSAQGKEWERVKEFVASNKKARFYVVLDHSSQTYNQLAVPRAEGFFSRLFVIKKSANLVDRKGFSCTLAVSGFFEGGDARLNCISVESHIEDGLFWSLINLVMEKAPNSFRGVLLLPLQLLHVAQCLEDRDGAKHQWIVLIVYTKAGDLRQIVLREGKLFSSESTAILQSERDLPYIIAGKVYHGVQDTIREIAVSHGEVDNADFGLYMVVPGSVKSSLLSFDLKKENINVFTPYELGKVLKVKDCVSVSSEYCDTAVLCSIMRQREFKQVLHTEKVLAIEKVARFKKFAVVPTLASIALVASLYIYNTVGIFKSNIAADKLSMEATRLSMELVGIRNDQEFSRINEMYDVVDLYRSLSNVSTDPIDLLARLGKLAGDTFTLTGFWWNITDDFRVKVELGVHVKPGQNASIHKKLREILGDDQVKNFSAPLKQAGSFTVSFEYE</sequence>
<feature type="transmembrane region" description="Helical" evidence="1">
    <location>
        <begin position="326"/>
        <end position="344"/>
    </location>
</feature>
<dbReference type="AlphaFoldDB" id="A0A858PZ14"/>
<gene>
    <name evidence="2" type="ORF">ANPL_03845</name>
</gene>
<evidence type="ECO:0000313" key="2">
    <source>
        <dbReference type="EMBL" id="QJC27819.1"/>
    </source>
</evidence>
<name>A0A858PZ14_9RICK</name>
<dbReference type="EMBL" id="CP046391">
    <property type="protein sequence ID" value="QJC27819.1"/>
    <property type="molecule type" value="Genomic_DNA"/>
</dbReference>
<protein>
    <submittedName>
        <fullName evidence="2">Uncharacterized protein</fullName>
    </submittedName>
</protein>
<reference evidence="2 3" key="1">
    <citation type="journal article" date="2020" name="Pathogens">
        <title>First Whole Genome Sequence of Anaplasma platys, an Obligate Intracellular Rickettsial Pathogen of Dogs.</title>
        <authorList>
            <person name="Llanes A."/>
            <person name="Rajeev S."/>
        </authorList>
    </citation>
    <scope>NUCLEOTIDE SEQUENCE [LARGE SCALE GENOMIC DNA]</scope>
    <source>
        <strain evidence="2 3">S3</strain>
    </source>
</reference>
<evidence type="ECO:0000313" key="3">
    <source>
        <dbReference type="Proteomes" id="UP000500930"/>
    </source>
</evidence>
<keyword evidence="1" id="KW-0472">Membrane</keyword>
<accession>A0A858PZ14</accession>
<evidence type="ECO:0000256" key="1">
    <source>
        <dbReference type="SAM" id="Phobius"/>
    </source>
</evidence>
<dbReference type="Proteomes" id="UP000500930">
    <property type="component" value="Chromosome"/>
</dbReference>